<keyword evidence="2" id="KW-1003">Cell membrane</keyword>
<sequence length="234" mass="25557">MKSLNPSCKLIGLLIPTLLLAALHHPLVNLVVFAVCLAVMLVSRVNGKLLAGAMVPVLLTALGMYSTGYHFHADSGLPINTAAQQLGDGAVWNGLIFGSRVLAFAGLGLLFVLTTDRIKLIRSLQQQLRLPPVFAYGLLAAWGMVPQMIREYRRTRAAFAARGIRVFPVAPALLKPLLVKSVRWSEELAIAMESKGFDGGRDRTRYDPMCLRAVDIAFPIVTSGLFLALYLLFR</sequence>
<gene>
    <name evidence="7" type="ORF">WMO45_12145</name>
</gene>
<dbReference type="PANTHER" id="PTHR34857:SF2">
    <property type="entry name" value="SLL0384 PROTEIN"/>
    <property type="match status" value="1"/>
</dbReference>
<keyword evidence="4 6" id="KW-1133">Transmembrane helix</keyword>
<evidence type="ECO:0000256" key="5">
    <source>
        <dbReference type="ARBA" id="ARBA00023136"/>
    </source>
</evidence>
<name>A0ABV1ERQ6_9FIRM</name>
<reference evidence="7 8" key="1">
    <citation type="submission" date="2024-03" db="EMBL/GenBank/DDBJ databases">
        <title>Human intestinal bacterial collection.</title>
        <authorList>
            <person name="Pauvert C."/>
            <person name="Hitch T.C.A."/>
            <person name="Clavel T."/>
        </authorList>
    </citation>
    <scope>NUCLEOTIDE SEQUENCE [LARGE SCALE GENOMIC DNA]</scope>
    <source>
        <strain evidence="7 8">CLA-AP-H34</strain>
    </source>
</reference>
<feature type="transmembrane region" description="Helical" evidence="6">
    <location>
        <begin position="20"/>
        <end position="42"/>
    </location>
</feature>
<accession>A0ABV1ERQ6</accession>
<protein>
    <submittedName>
        <fullName evidence="7">Energy-coupling factor transporter transmembrane component T</fullName>
    </submittedName>
</protein>
<evidence type="ECO:0000256" key="1">
    <source>
        <dbReference type="ARBA" id="ARBA00004141"/>
    </source>
</evidence>
<dbReference type="InterPro" id="IPR003339">
    <property type="entry name" value="ABC/ECF_trnsptr_transmembrane"/>
</dbReference>
<comment type="caution">
    <text evidence="7">The sequence shown here is derived from an EMBL/GenBank/DDBJ whole genome shotgun (WGS) entry which is preliminary data.</text>
</comment>
<evidence type="ECO:0000256" key="3">
    <source>
        <dbReference type="ARBA" id="ARBA00022692"/>
    </source>
</evidence>
<proteinExistence type="predicted"/>
<dbReference type="PANTHER" id="PTHR34857">
    <property type="entry name" value="SLL0384 PROTEIN"/>
    <property type="match status" value="1"/>
</dbReference>
<keyword evidence="3 6" id="KW-0812">Transmembrane</keyword>
<evidence type="ECO:0000256" key="6">
    <source>
        <dbReference type="SAM" id="Phobius"/>
    </source>
</evidence>
<evidence type="ECO:0000256" key="2">
    <source>
        <dbReference type="ARBA" id="ARBA00022475"/>
    </source>
</evidence>
<evidence type="ECO:0000256" key="4">
    <source>
        <dbReference type="ARBA" id="ARBA00022989"/>
    </source>
</evidence>
<feature type="transmembrane region" description="Helical" evidence="6">
    <location>
        <begin position="91"/>
        <end position="113"/>
    </location>
</feature>
<feature type="transmembrane region" description="Helical" evidence="6">
    <location>
        <begin position="49"/>
        <end position="71"/>
    </location>
</feature>
<dbReference type="RefSeq" id="WP_349141055.1">
    <property type="nucleotide sequence ID" value="NZ_JBBMFT010000010.1"/>
</dbReference>
<dbReference type="EMBL" id="JBBMFT010000010">
    <property type="protein sequence ID" value="MEQ2457271.1"/>
    <property type="molecule type" value="Genomic_DNA"/>
</dbReference>
<dbReference type="Proteomes" id="UP001440599">
    <property type="component" value="Unassembled WGS sequence"/>
</dbReference>
<dbReference type="Pfam" id="PF02361">
    <property type="entry name" value="CbiQ"/>
    <property type="match status" value="1"/>
</dbReference>
<evidence type="ECO:0000313" key="8">
    <source>
        <dbReference type="Proteomes" id="UP001440599"/>
    </source>
</evidence>
<keyword evidence="8" id="KW-1185">Reference proteome</keyword>
<organism evidence="7 8">
    <name type="scientific">Flavonifractor hominis</name>
    <dbReference type="NCBI Taxonomy" id="3133178"/>
    <lineage>
        <taxon>Bacteria</taxon>
        <taxon>Bacillati</taxon>
        <taxon>Bacillota</taxon>
        <taxon>Clostridia</taxon>
        <taxon>Eubacteriales</taxon>
        <taxon>Oscillospiraceae</taxon>
        <taxon>Flavonifractor</taxon>
    </lineage>
</organism>
<feature type="transmembrane region" description="Helical" evidence="6">
    <location>
        <begin position="216"/>
        <end position="233"/>
    </location>
</feature>
<dbReference type="CDD" id="cd16914">
    <property type="entry name" value="EcfT"/>
    <property type="match status" value="1"/>
</dbReference>
<keyword evidence="5 6" id="KW-0472">Membrane</keyword>
<comment type="subcellular location">
    <subcellularLocation>
        <location evidence="1">Membrane</location>
        <topology evidence="1">Multi-pass membrane protein</topology>
    </subcellularLocation>
</comment>
<dbReference type="InterPro" id="IPR051611">
    <property type="entry name" value="ECF_transporter_component"/>
</dbReference>
<evidence type="ECO:0000313" key="7">
    <source>
        <dbReference type="EMBL" id="MEQ2457271.1"/>
    </source>
</evidence>